<dbReference type="Proteomes" id="UP000223606">
    <property type="component" value="Chromosome 1"/>
</dbReference>
<evidence type="ECO:0000313" key="1">
    <source>
        <dbReference type="EMBL" id="SON54300.1"/>
    </source>
</evidence>
<evidence type="ECO:0000313" key="2">
    <source>
        <dbReference type="Proteomes" id="UP000223606"/>
    </source>
</evidence>
<reference evidence="2" key="1">
    <citation type="submission" date="2017-09" db="EMBL/GenBank/DDBJ databases">
        <title>Genome sequence of Nannocystis excedens DSM 71.</title>
        <authorList>
            <person name="Blom J."/>
        </authorList>
    </citation>
    <scope>NUCLEOTIDE SEQUENCE [LARGE SCALE GENOMIC DNA]</scope>
    <source>
        <strain evidence="2">type strain: E19</strain>
    </source>
</reference>
<dbReference type="EMBL" id="LT960614">
    <property type="protein sequence ID" value="SON54300.1"/>
    <property type="molecule type" value="Genomic_DNA"/>
</dbReference>
<organism evidence="1 2">
    <name type="scientific">Hartmannibacter diazotrophicus</name>
    <dbReference type="NCBI Taxonomy" id="1482074"/>
    <lineage>
        <taxon>Bacteria</taxon>
        <taxon>Pseudomonadati</taxon>
        <taxon>Pseudomonadota</taxon>
        <taxon>Alphaproteobacteria</taxon>
        <taxon>Hyphomicrobiales</taxon>
        <taxon>Pleomorphomonadaceae</taxon>
        <taxon>Hartmannibacter</taxon>
    </lineage>
</organism>
<dbReference type="RefSeq" id="WP_099554501.1">
    <property type="nucleotide sequence ID" value="NZ_LT960614.1"/>
</dbReference>
<dbReference type="AlphaFoldDB" id="A0A2C9D228"/>
<keyword evidence="2" id="KW-1185">Reference proteome</keyword>
<gene>
    <name evidence="1" type="ORF">HDIA_0759</name>
</gene>
<name>A0A2C9D228_9HYPH</name>
<sequence>MTIRMTKPQTALLGELNRNGDKGVIKSTSDGSACALVESGHAIWQQKYSGNRTGLLVITPIGRGHAMAWRAARCDL</sequence>
<proteinExistence type="predicted"/>
<protein>
    <submittedName>
        <fullName evidence="1">Uncharacterized protein</fullName>
    </submittedName>
</protein>
<dbReference type="KEGG" id="hdi:HDIA_0759"/>
<accession>A0A2C9D228</accession>